<gene>
    <name evidence="2" type="ORF">D4N35_000860</name>
</gene>
<proteinExistence type="predicted"/>
<organism evidence="2 3">
    <name type="scientific">Siminovitchia fortis</name>
    <dbReference type="NCBI Taxonomy" id="254758"/>
    <lineage>
        <taxon>Bacteria</taxon>
        <taxon>Bacillati</taxon>
        <taxon>Bacillota</taxon>
        <taxon>Bacilli</taxon>
        <taxon>Bacillales</taxon>
        <taxon>Bacillaceae</taxon>
        <taxon>Siminovitchia</taxon>
    </lineage>
</organism>
<keyword evidence="3" id="KW-1185">Reference proteome</keyword>
<evidence type="ECO:0000313" key="2">
    <source>
        <dbReference type="EMBL" id="RWR15122.1"/>
    </source>
</evidence>
<dbReference type="Gene3D" id="3.30.1490.480">
    <property type="entry name" value="Endolytic murein transglycosylase"/>
    <property type="match status" value="1"/>
</dbReference>
<evidence type="ECO:0000313" key="3">
    <source>
        <dbReference type="Proteomes" id="UP000273811"/>
    </source>
</evidence>
<comment type="caution">
    <text evidence="2">The sequence shown here is derived from an EMBL/GenBank/DDBJ whole genome shotgun (WGS) entry which is preliminary data.</text>
</comment>
<dbReference type="Proteomes" id="UP000273811">
    <property type="component" value="Unassembled WGS sequence"/>
</dbReference>
<protein>
    <submittedName>
        <fullName evidence="2">Uncharacterized protein</fullName>
    </submittedName>
</protein>
<reference evidence="2" key="1">
    <citation type="submission" date="2018-12" db="EMBL/GenBank/DDBJ databases">
        <authorList>
            <person name="Sun L."/>
            <person name="Chen Z."/>
        </authorList>
    </citation>
    <scope>NUCLEOTIDE SEQUENCE [LARGE SCALE GENOMIC DNA]</scope>
    <source>
        <strain evidence="2">DSM 16012</strain>
    </source>
</reference>
<name>A0A443J3S4_9BACI</name>
<feature type="coiled-coil region" evidence="1">
    <location>
        <begin position="42"/>
        <end position="69"/>
    </location>
</feature>
<dbReference type="AlphaFoldDB" id="A0A443J3S4"/>
<sequence length="152" mass="17362">MMDRRVTRQVASVLLVIAVILFGIKSLDPKSEAAAPPKEGYVEVKQEDYSRLEQDAKEWKQKYEDLKKEKAAKPDNSVVKVMHLNINDGMTSKEVGRQMEKAEIIEDANEFNDYLAKKKWQQSIQIGDYELTSEMGLQEIAETITGNLPEKE</sequence>
<dbReference type="OrthoDB" id="2138957at2"/>
<dbReference type="RefSeq" id="WP_120068493.1">
    <property type="nucleotide sequence ID" value="NZ_CP126113.1"/>
</dbReference>
<accession>A0A443J3S4</accession>
<evidence type="ECO:0000256" key="1">
    <source>
        <dbReference type="SAM" id="Coils"/>
    </source>
</evidence>
<dbReference type="EMBL" id="QYTU02000001">
    <property type="protein sequence ID" value="RWR15122.1"/>
    <property type="molecule type" value="Genomic_DNA"/>
</dbReference>
<keyword evidence="1" id="KW-0175">Coiled coil</keyword>